<dbReference type="SUPFAM" id="SSF53335">
    <property type="entry name" value="S-adenosyl-L-methionine-dependent methyltransferases"/>
    <property type="match status" value="1"/>
</dbReference>
<sequence>MENTQVKSRQRVADHGEVFTNEREVKAMLDLVKDQCERLEATFLEPACGSGNFLIEILERKLQLLDKNKRQAETYNKNLIIAVSSIYGVELLEDNAQECRDRLFEKIQQTYPKNLQNHSDYQEVMASVRFILQNNIICGNALDYTKADGTPIIFYEWKFISPTQVKIRCFDFEVVAEESKQTSMFDELMQPASLPQHYQEFPPIHYLKLSTYA</sequence>
<reference evidence="7" key="1">
    <citation type="submission" date="2023-01" db="EMBL/GenBank/DDBJ databases">
        <title>Genome-based studies on antimicrobial resistance profiles of Riemerella anatipestifer in China, 1994 to 2021.</title>
        <authorList>
            <person name="Yang Z."/>
            <person name="Zhu D."/>
        </authorList>
    </citation>
    <scope>NUCLEOTIDE SEQUENCE</scope>
    <source>
        <strain evidence="7">RCAD1218</strain>
    </source>
</reference>
<dbReference type="InterPro" id="IPR050953">
    <property type="entry name" value="N4_N6_ade-DNA_methylase"/>
</dbReference>
<proteinExistence type="predicted"/>
<gene>
    <name evidence="7" type="ORF">PG303_09090</name>
</gene>
<evidence type="ECO:0000313" key="8">
    <source>
        <dbReference type="Proteomes" id="UP001284033"/>
    </source>
</evidence>
<dbReference type="InterPro" id="IPR029063">
    <property type="entry name" value="SAM-dependent_MTases_sf"/>
</dbReference>
<dbReference type="Proteomes" id="UP001284033">
    <property type="component" value="Unassembled WGS sequence"/>
</dbReference>
<keyword evidence="5" id="KW-0175">Coiled coil</keyword>
<dbReference type="Gene3D" id="3.40.50.150">
    <property type="entry name" value="Vaccinia Virus protein VP39"/>
    <property type="match status" value="1"/>
</dbReference>
<evidence type="ECO:0000313" key="7">
    <source>
        <dbReference type="EMBL" id="MDY3513367.1"/>
    </source>
</evidence>
<dbReference type="GO" id="GO:0009007">
    <property type="term" value="F:site-specific DNA-methyltransferase (adenine-specific) activity"/>
    <property type="evidence" value="ECO:0007669"/>
    <property type="project" value="UniProtKB-EC"/>
</dbReference>
<feature type="coiled-coil region" evidence="5">
    <location>
        <begin position="22"/>
        <end position="78"/>
    </location>
</feature>
<organism evidence="7 8">
    <name type="scientific">Riemerella anatipestifer</name>
    <name type="common">Moraxella anatipestifer</name>
    <dbReference type="NCBI Taxonomy" id="34085"/>
    <lineage>
        <taxon>Bacteria</taxon>
        <taxon>Pseudomonadati</taxon>
        <taxon>Bacteroidota</taxon>
        <taxon>Flavobacteriia</taxon>
        <taxon>Flavobacteriales</taxon>
        <taxon>Weeksellaceae</taxon>
        <taxon>Riemerella</taxon>
    </lineage>
</organism>
<evidence type="ECO:0000256" key="4">
    <source>
        <dbReference type="ARBA" id="ARBA00047942"/>
    </source>
</evidence>
<keyword evidence="3" id="KW-0808">Transferase</keyword>
<comment type="caution">
    <text evidence="7">The sequence shown here is derived from an EMBL/GenBank/DDBJ whole genome shotgun (WGS) entry which is preliminary data.</text>
</comment>
<accession>A0AAP6HG32</accession>
<dbReference type="EMBL" id="JAQZHK010000008">
    <property type="protein sequence ID" value="MDY3513367.1"/>
    <property type="molecule type" value="Genomic_DNA"/>
</dbReference>
<feature type="domain" description="MmeI-like DNA-methyltransferase" evidence="6">
    <location>
        <begin position="32"/>
        <end position="144"/>
    </location>
</feature>
<dbReference type="PANTHER" id="PTHR33841">
    <property type="entry name" value="DNA METHYLTRANSFERASE YEEA-RELATED"/>
    <property type="match status" value="1"/>
</dbReference>
<dbReference type="EC" id="2.1.1.72" evidence="1"/>
<evidence type="ECO:0000259" key="6">
    <source>
        <dbReference type="Pfam" id="PF20473"/>
    </source>
</evidence>
<evidence type="ECO:0000256" key="2">
    <source>
        <dbReference type="ARBA" id="ARBA00022603"/>
    </source>
</evidence>
<dbReference type="GO" id="GO:0032259">
    <property type="term" value="P:methylation"/>
    <property type="evidence" value="ECO:0007669"/>
    <property type="project" value="UniProtKB-KW"/>
</dbReference>
<name>A0AAP6HG32_RIEAN</name>
<comment type="catalytic activity">
    <reaction evidence="4">
        <text>a 2'-deoxyadenosine in DNA + S-adenosyl-L-methionine = an N(6)-methyl-2'-deoxyadenosine in DNA + S-adenosyl-L-homocysteine + H(+)</text>
        <dbReference type="Rhea" id="RHEA:15197"/>
        <dbReference type="Rhea" id="RHEA-COMP:12418"/>
        <dbReference type="Rhea" id="RHEA-COMP:12419"/>
        <dbReference type="ChEBI" id="CHEBI:15378"/>
        <dbReference type="ChEBI" id="CHEBI:57856"/>
        <dbReference type="ChEBI" id="CHEBI:59789"/>
        <dbReference type="ChEBI" id="CHEBI:90615"/>
        <dbReference type="ChEBI" id="CHEBI:90616"/>
        <dbReference type="EC" id="2.1.1.72"/>
    </reaction>
</comment>
<protein>
    <recommendedName>
        <fullName evidence="1">site-specific DNA-methyltransferase (adenine-specific)</fullName>
        <ecNumber evidence="1">2.1.1.72</ecNumber>
    </recommendedName>
</protein>
<dbReference type="PANTHER" id="PTHR33841:SF1">
    <property type="entry name" value="DNA METHYLTRANSFERASE A"/>
    <property type="match status" value="1"/>
</dbReference>
<dbReference type="InterPro" id="IPR046816">
    <property type="entry name" value="MmeI_Mtase"/>
</dbReference>
<evidence type="ECO:0000256" key="1">
    <source>
        <dbReference type="ARBA" id="ARBA00011900"/>
    </source>
</evidence>
<dbReference type="Pfam" id="PF20473">
    <property type="entry name" value="MmeI_Mtase"/>
    <property type="match status" value="1"/>
</dbReference>
<dbReference type="AlphaFoldDB" id="A0AAP6HG32"/>
<keyword evidence="2" id="KW-0489">Methyltransferase</keyword>
<evidence type="ECO:0000256" key="3">
    <source>
        <dbReference type="ARBA" id="ARBA00022679"/>
    </source>
</evidence>
<evidence type="ECO:0000256" key="5">
    <source>
        <dbReference type="SAM" id="Coils"/>
    </source>
</evidence>
<dbReference type="RefSeq" id="WP_154468448.1">
    <property type="nucleotide sequence ID" value="NZ_CP110126.1"/>
</dbReference>